<reference evidence="1 2" key="1">
    <citation type="submission" date="2019-05" db="EMBL/GenBank/DDBJ databases">
        <title>Emergence of the Ug99 lineage of the wheat stem rust pathogen through somatic hybridization.</title>
        <authorList>
            <person name="Li F."/>
            <person name="Upadhyaya N.M."/>
            <person name="Sperschneider J."/>
            <person name="Matny O."/>
            <person name="Nguyen-Phuc H."/>
            <person name="Mago R."/>
            <person name="Raley C."/>
            <person name="Miller M.E."/>
            <person name="Silverstein K.A.T."/>
            <person name="Henningsen E."/>
            <person name="Hirsch C.D."/>
            <person name="Visser B."/>
            <person name="Pretorius Z.A."/>
            <person name="Steffenson B.J."/>
            <person name="Schwessinger B."/>
            <person name="Dodds P.N."/>
            <person name="Figueroa M."/>
        </authorList>
    </citation>
    <scope>NUCLEOTIDE SEQUENCE [LARGE SCALE GENOMIC DNA]</scope>
    <source>
        <strain evidence="1">21-0</strain>
    </source>
</reference>
<dbReference type="EMBL" id="VSWC01000144">
    <property type="protein sequence ID" value="KAA1077696.1"/>
    <property type="molecule type" value="Genomic_DNA"/>
</dbReference>
<sequence>MLLDVELEPRKSVSGINGIPEDGKVIKGVFGLGLRISPVNGKTQFNSESVKNQIHVILIRLNEPDHVFLGASD</sequence>
<accession>A0A5B0MNW4</accession>
<name>A0A5B0MNW4_PUCGR</name>
<evidence type="ECO:0000313" key="2">
    <source>
        <dbReference type="Proteomes" id="UP000324748"/>
    </source>
</evidence>
<dbReference type="Proteomes" id="UP000324748">
    <property type="component" value="Unassembled WGS sequence"/>
</dbReference>
<dbReference type="AlphaFoldDB" id="A0A5B0MNW4"/>
<protein>
    <submittedName>
        <fullName evidence="1">Uncharacterized protein</fullName>
    </submittedName>
</protein>
<evidence type="ECO:0000313" key="1">
    <source>
        <dbReference type="EMBL" id="KAA1077696.1"/>
    </source>
</evidence>
<comment type="caution">
    <text evidence="1">The sequence shown here is derived from an EMBL/GenBank/DDBJ whole genome shotgun (WGS) entry which is preliminary data.</text>
</comment>
<organism evidence="1 2">
    <name type="scientific">Puccinia graminis f. sp. tritici</name>
    <dbReference type="NCBI Taxonomy" id="56615"/>
    <lineage>
        <taxon>Eukaryota</taxon>
        <taxon>Fungi</taxon>
        <taxon>Dikarya</taxon>
        <taxon>Basidiomycota</taxon>
        <taxon>Pucciniomycotina</taxon>
        <taxon>Pucciniomycetes</taxon>
        <taxon>Pucciniales</taxon>
        <taxon>Pucciniaceae</taxon>
        <taxon>Puccinia</taxon>
    </lineage>
</organism>
<gene>
    <name evidence="1" type="ORF">PGT21_016355</name>
</gene>
<keyword evidence="2" id="KW-1185">Reference proteome</keyword>
<proteinExistence type="predicted"/>